<evidence type="ECO:0000313" key="4">
    <source>
        <dbReference type="EMBL" id="WPU46164.1"/>
    </source>
</evidence>
<keyword evidence="1" id="KW-0732">Signal</keyword>
<proteinExistence type="predicted"/>
<reference evidence="5" key="3">
    <citation type="journal article" date="2011" name="Environ. Microbiol.">
        <title>A blueprint of ectoine metabolism from the genome of the industrial producer Halomonas elongata DSM 2581(T).</title>
        <authorList>
            <person name="Schwibbert K."/>
            <person name="Marin-Sanguino A."/>
            <person name="Bagyan I."/>
            <person name="Heidrich G."/>
            <person name="Lentzen G."/>
            <person name="Seitz H."/>
            <person name="Rampp M."/>
            <person name="Schuster S.C."/>
            <person name="Klenk H.P."/>
            <person name="Pfeiffer F."/>
            <person name="Oesterhelt D."/>
            <person name="Kunte H.J."/>
        </authorList>
    </citation>
    <scope>NUCLEOTIDE SEQUENCE [LARGE SCALE GENOMIC DNA]</scope>
    <source>
        <strain evidence="5">ATCC 33173 / DSM 2581 / NBRC 15536 / NCIMB 2198 / 1H9</strain>
    </source>
</reference>
<gene>
    <name evidence="3" type="ordered locus">HELO_3701</name>
    <name evidence="4" type="ORF">SR933_12995</name>
</gene>
<dbReference type="eggNOG" id="COG3915">
    <property type="taxonomic scope" value="Bacteria"/>
</dbReference>
<reference evidence="4 6" key="4">
    <citation type="submission" date="2023-11" db="EMBL/GenBank/DDBJ databases">
        <title>MicrobeMod: A computational toolkit for identifying prokaryotic methylation and restriction-modification with nanopore sequencing.</title>
        <authorList>
            <person name="Crits-Christoph A."/>
            <person name="Kang S.C."/>
            <person name="Lee H."/>
            <person name="Ostrov N."/>
        </authorList>
    </citation>
    <scope>NUCLEOTIDE SEQUENCE [LARGE SCALE GENOMIC DNA]</scope>
    <source>
        <strain evidence="4 6">ATCC 33173</strain>
    </source>
</reference>
<sequence>MSFRFVLAVIVGLVVATMGVAVQAAPLPSPSGKVILTIRGDISHPNVGDEAHFDRAMLDRLPSRSIVTTTPWHPGPGRFEGPLFSALLDAVGANGSEVRVVALNGFEASIPISDFKRYDVILAMRRNGEPMPIRDFGPLFVVYPFDQHPELRTEAIRFRSVWQVNRIVVY</sequence>
<dbReference type="Gene3D" id="3.90.420.10">
    <property type="entry name" value="Oxidoreductase, molybdopterin-binding domain"/>
    <property type="match status" value="1"/>
</dbReference>
<organism evidence="3 5">
    <name type="scientific">Halomonas elongata (strain ATCC 33173 / DSM 2581 / NBRC 15536 / NCIMB 2198 / 1H9)</name>
    <dbReference type="NCBI Taxonomy" id="768066"/>
    <lineage>
        <taxon>Bacteria</taxon>
        <taxon>Pseudomonadati</taxon>
        <taxon>Pseudomonadota</taxon>
        <taxon>Gammaproteobacteria</taxon>
        <taxon>Oceanospirillales</taxon>
        <taxon>Halomonadaceae</taxon>
        <taxon>Halomonas</taxon>
    </lineage>
</organism>
<feature type="signal peptide" evidence="1">
    <location>
        <begin position="1"/>
        <end position="24"/>
    </location>
</feature>
<dbReference type="KEGG" id="hel:HELO_3701"/>
<dbReference type="Proteomes" id="UP001322512">
    <property type="component" value="Chromosome"/>
</dbReference>
<dbReference type="Pfam" id="PF00174">
    <property type="entry name" value="Oxidored_molyb"/>
    <property type="match status" value="1"/>
</dbReference>
<dbReference type="InterPro" id="IPR000572">
    <property type="entry name" value="OxRdtase_Mopterin-bd_dom"/>
</dbReference>
<feature type="chain" id="PRO_5003152760" evidence="1">
    <location>
        <begin position="25"/>
        <end position="170"/>
    </location>
</feature>
<dbReference type="InterPro" id="IPR036374">
    <property type="entry name" value="OxRdtase_Mopterin-bd_sf"/>
</dbReference>
<dbReference type="GeneID" id="91011099"/>
<dbReference type="OrthoDB" id="9798763at2"/>
<reference evidence="3" key="1">
    <citation type="journal article" date="2010" name="Environ. Microbiol.">
        <title>A blueprint of ectoine metabolism from the genome of the industrial producer Halomonas elongata DSM 2581(T).</title>
        <authorList>
            <person name="Schwibbert K."/>
            <person name="Marin-Sanguino A."/>
            <person name="Bagyan I."/>
            <person name="Heidrich G."/>
            <person name="Lentzen G."/>
            <person name="Seitz H."/>
            <person name="Rampp M."/>
            <person name="Schuster S.C."/>
            <person name="Klenk H.P."/>
            <person name="Pfeiffer F."/>
            <person name="Oesterhelt D."/>
            <person name="Kunte H.J."/>
        </authorList>
    </citation>
    <scope>NUCLEOTIDE SEQUENCE</scope>
    <source>
        <strain evidence="3">Type strain: DSM 2581</strain>
    </source>
</reference>
<evidence type="ECO:0000313" key="5">
    <source>
        <dbReference type="Proteomes" id="UP000008707"/>
    </source>
</evidence>
<dbReference type="EMBL" id="CP139472">
    <property type="protein sequence ID" value="WPU46164.1"/>
    <property type="molecule type" value="Genomic_DNA"/>
</dbReference>
<reference evidence="3" key="2">
    <citation type="submission" date="2010-05" db="EMBL/GenBank/DDBJ databases">
        <title>Revision and reannotation of the Halomonas elongata DSM 2581(T) genome.</title>
        <authorList>
            <person name="Pfeiffer F."/>
            <person name="Bagyan I."/>
            <person name="Alfaro-Espinoza G."/>
            <person name="Zamora-Lagos M.A."/>
            <person name="Habermann B."/>
            <person name="Oesterhelt D."/>
            <person name="Kunte H.J."/>
        </authorList>
    </citation>
    <scope>NUCLEOTIDE SEQUENCE</scope>
    <source>
        <strain evidence="3">Type strain: DSM 2581</strain>
    </source>
</reference>
<evidence type="ECO:0000313" key="6">
    <source>
        <dbReference type="Proteomes" id="UP001322512"/>
    </source>
</evidence>
<accession>E1V8C9</accession>
<dbReference type="HOGENOM" id="CLU_110165_2_1_6"/>
<protein>
    <submittedName>
        <fullName evidence="3">Molybdopterin domain protein</fullName>
    </submittedName>
    <submittedName>
        <fullName evidence="4">Molybdopterin-dependent oxidoreductase</fullName>
    </submittedName>
</protein>
<name>E1V8C9_HALED</name>
<dbReference type="SUPFAM" id="SSF56524">
    <property type="entry name" value="Oxidoreductase molybdopterin-binding domain"/>
    <property type="match status" value="1"/>
</dbReference>
<dbReference type="AlphaFoldDB" id="E1V8C9"/>
<dbReference type="EMBL" id="FN869568">
    <property type="protein sequence ID" value="CBV43585.1"/>
    <property type="molecule type" value="Genomic_DNA"/>
</dbReference>
<dbReference type="Proteomes" id="UP000008707">
    <property type="component" value="Chromosome"/>
</dbReference>
<evidence type="ECO:0000259" key="2">
    <source>
        <dbReference type="Pfam" id="PF00174"/>
    </source>
</evidence>
<evidence type="ECO:0000256" key="1">
    <source>
        <dbReference type="SAM" id="SignalP"/>
    </source>
</evidence>
<dbReference type="RefSeq" id="WP_013333457.1">
    <property type="nucleotide sequence ID" value="NC_014532.2"/>
</dbReference>
<dbReference type="STRING" id="768066.HELO_3701"/>
<feature type="domain" description="Oxidoreductase molybdopterin-binding" evidence="2">
    <location>
        <begin position="69"/>
        <end position="144"/>
    </location>
</feature>
<keyword evidence="6" id="KW-1185">Reference proteome</keyword>
<evidence type="ECO:0000313" key="3">
    <source>
        <dbReference type="EMBL" id="CBV43585.1"/>
    </source>
</evidence>